<dbReference type="PANTHER" id="PTHR38457">
    <property type="entry name" value="REGULATOR ABRB-RELATED"/>
    <property type="match status" value="1"/>
</dbReference>
<keyword evidence="3" id="KW-1185">Reference proteome</keyword>
<feature type="transmembrane region" description="Helical" evidence="1">
    <location>
        <begin position="233"/>
        <end position="253"/>
    </location>
</feature>
<evidence type="ECO:0000256" key="1">
    <source>
        <dbReference type="SAM" id="Phobius"/>
    </source>
</evidence>
<dbReference type="InterPro" id="IPR007820">
    <property type="entry name" value="AbrB_fam"/>
</dbReference>
<feature type="transmembrane region" description="Helical" evidence="1">
    <location>
        <begin position="210"/>
        <end position="227"/>
    </location>
</feature>
<dbReference type="PANTHER" id="PTHR38457:SF1">
    <property type="entry name" value="REGULATOR ABRB-RELATED"/>
    <property type="match status" value="1"/>
</dbReference>
<evidence type="ECO:0000313" key="2">
    <source>
        <dbReference type="EMBL" id="MFC5452866.1"/>
    </source>
</evidence>
<dbReference type="PIRSF" id="PIRSF038991">
    <property type="entry name" value="Protein_AbrB"/>
    <property type="match status" value="1"/>
</dbReference>
<dbReference type="Proteomes" id="UP001596044">
    <property type="component" value="Unassembled WGS sequence"/>
</dbReference>
<sequence>MSRFLVTLLLAIVGGVLFTLIHSPLPWLLGPMVFAFIGARVLKKMKPVWPGYLRNTALIIIGYSIGLSFTRETLSEMGLLLPSMLMMTVLLILFSGAIGLIVAKLSGQPLPTVILGSIPGGLSQMIILAEDTKGIDLTIVTFLQVSRLMMIIFIVPQLVFSPLFGGSRSAVDAALSNASAHWGDLFPNIILFAVVCVAAALLAQRIRFPSAYLLGPMIVTAVLHLSSVSGPALPSSLLDIAQLLIGTYVGLLLKPESLTHKIRIITLSICSGVVLIGGSLGLSVLLTHWHSFSPATAFLSMAPGGMDQMGIMGKEVNADIAIISSYQIFRTWFIFFAVPPLLKLIFKRLIPKASNEELAGANN</sequence>
<dbReference type="EMBL" id="JBHSMJ010000065">
    <property type="protein sequence ID" value="MFC5452866.1"/>
    <property type="molecule type" value="Genomic_DNA"/>
</dbReference>
<dbReference type="Pfam" id="PF05145">
    <property type="entry name" value="AbrB"/>
    <property type="match status" value="1"/>
</dbReference>
<comment type="caution">
    <text evidence="2">The sequence shown here is derived from an EMBL/GenBank/DDBJ whole genome shotgun (WGS) entry which is preliminary data.</text>
</comment>
<reference evidence="3" key="1">
    <citation type="journal article" date="2019" name="Int. J. Syst. Evol. Microbiol.">
        <title>The Global Catalogue of Microorganisms (GCM) 10K type strain sequencing project: providing services to taxonomists for standard genome sequencing and annotation.</title>
        <authorList>
            <consortium name="The Broad Institute Genomics Platform"/>
            <consortium name="The Broad Institute Genome Sequencing Center for Infectious Disease"/>
            <person name="Wu L."/>
            <person name="Ma J."/>
        </authorList>
    </citation>
    <scope>NUCLEOTIDE SEQUENCE [LARGE SCALE GENOMIC DNA]</scope>
    <source>
        <strain evidence="3">KACC 11904</strain>
    </source>
</reference>
<feature type="transmembrane region" description="Helical" evidence="1">
    <location>
        <begin position="185"/>
        <end position="203"/>
    </location>
</feature>
<dbReference type="NCBIfam" id="TIGR03082">
    <property type="entry name" value="Gneg_AbrB_dup"/>
    <property type="match status" value="2"/>
</dbReference>
<evidence type="ECO:0000313" key="3">
    <source>
        <dbReference type="Proteomes" id="UP001596044"/>
    </source>
</evidence>
<feature type="transmembrane region" description="Helical" evidence="1">
    <location>
        <begin position="265"/>
        <end position="286"/>
    </location>
</feature>
<gene>
    <name evidence="2" type="ORF">ACFPOG_32160</name>
</gene>
<keyword evidence="1" id="KW-1133">Transmembrane helix</keyword>
<feature type="transmembrane region" description="Helical" evidence="1">
    <location>
        <begin position="81"/>
        <end position="103"/>
    </location>
</feature>
<dbReference type="RefSeq" id="WP_270879129.1">
    <property type="nucleotide sequence ID" value="NZ_JAQFVF010000023.1"/>
</dbReference>
<organism evidence="2 3">
    <name type="scientific">Paenibacillus aestuarii</name>
    <dbReference type="NCBI Taxonomy" id="516965"/>
    <lineage>
        <taxon>Bacteria</taxon>
        <taxon>Bacillati</taxon>
        <taxon>Bacillota</taxon>
        <taxon>Bacilli</taxon>
        <taxon>Bacillales</taxon>
        <taxon>Paenibacillaceae</taxon>
        <taxon>Paenibacillus</taxon>
    </lineage>
</organism>
<feature type="transmembrane region" description="Helical" evidence="1">
    <location>
        <begin position="148"/>
        <end position="165"/>
    </location>
</feature>
<proteinExistence type="predicted"/>
<name>A0ABW0KJU0_9BACL</name>
<feature type="transmembrane region" description="Helical" evidence="1">
    <location>
        <begin position="320"/>
        <end position="342"/>
    </location>
</feature>
<feature type="transmembrane region" description="Helical" evidence="1">
    <location>
        <begin position="51"/>
        <end position="69"/>
    </location>
</feature>
<dbReference type="InterPro" id="IPR017516">
    <property type="entry name" value="AbrB_dup"/>
</dbReference>
<keyword evidence="1" id="KW-0812">Transmembrane</keyword>
<accession>A0ABW0KJU0</accession>
<protein>
    <submittedName>
        <fullName evidence="2">AbrB family transcriptional regulator</fullName>
    </submittedName>
</protein>
<keyword evidence="1" id="KW-0472">Membrane</keyword>